<evidence type="ECO:0000313" key="2">
    <source>
        <dbReference type="Proteomes" id="UP000237632"/>
    </source>
</evidence>
<dbReference type="EMBL" id="PVHK01000137">
    <property type="protein sequence ID" value="PRH40742.1"/>
    <property type="molecule type" value="Genomic_DNA"/>
</dbReference>
<reference evidence="1 2" key="1">
    <citation type="submission" date="2018-03" db="EMBL/GenBank/DDBJ databases">
        <authorList>
            <person name="Nguyen K."/>
            <person name="Fouts D."/>
            <person name="Sutton G."/>
        </authorList>
    </citation>
    <scope>NUCLEOTIDE SEQUENCE [LARGE SCALE GENOMIC DNA]</scope>
    <source>
        <strain evidence="1 2">AU3578</strain>
    </source>
</reference>
<dbReference type="Proteomes" id="UP000237632">
    <property type="component" value="Unassembled WGS sequence"/>
</dbReference>
<proteinExistence type="predicted"/>
<accession>A0AA44Y2E4</accession>
<dbReference type="RefSeq" id="WP_105856787.1">
    <property type="nucleotide sequence ID" value="NZ_PVHK01000137.1"/>
</dbReference>
<sequence length="117" mass="12729">MLRETRKKLPIESGRGLTAREYAVAVEVALKREIGTSRHAVKSLARLTHASERTVQNWLSGVRGPNGVHLILLAQNFASIRSTIMFLAGQGMQQSADLEAVIQLLLEAIAKLNGQVG</sequence>
<protein>
    <submittedName>
        <fullName evidence="1">Uncharacterized protein</fullName>
    </submittedName>
</protein>
<gene>
    <name evidence="1" type="ORF">C6T65_19290</name>
</gene>
<comment type="caution">
    <text evidence="1">The sequence shown here is derived from an EMBL/GenBank/DDBJ whole genome shotgun (WGS) entry which is preliminary data.</text>
</comment>
<dbReference type="AlphaFoldDB" id="A0AA44Y2E4"/>
<name>A0AA44Y2E4_BURVI</name>
<organism evidence="1 2">
    <name type="scientific">Burkholderia vietnamiensis</name>
    <dbReference type="NCBI Taxonomy" id="60552"/>
    <lineage>
        <taxon>Bacteria</taxon>
        <taxon>Pseudomonadati</taxon>
        <taxon>Pseudomonadota</taxon>
        <taxon>Betaproteobacteria</taxon>
        <taxon>Burkholderiales</taxon>
        <taxon>Burkholderiaceae</taxon>
        <taxon>Burkholderia</taxon>
        <taxon>Burkholderia cepacia complex</taxon>
    </lineage>
</organism>
<evidence type="ECO:0000313" key="1">
    <source>
        <dbReference type="EMBL" id="PRH40742.1"/>
    </source>
</evidence>